<keyword evidence="3 4" id="KW-0472">Membrane</keyword>
<dbReference type="InterPro" id="IPR011701">
    <property type="entry name" value="MFS"/>
</dbReference>
<accession>A0A7W8X7M8</accession>
<evidence type="ECO:0000256" key="2">
    <source>
        <dbReference type="ARBA" id="ARBA00022989"/>
    </source>
</evidence>
<organism evidence="6 7">
    <name type="scientific">Rhizobium giardinii</name>
    <dbReference type="NCBI Taxonomy" id="56731"/>
    <lineage>
        <taxon>Bacteria</taxon>
        <taxon>Pseudomonadati</taxon>
        <taxon>Pseudomonadota</taxon>
        <taxon>Alphaproteobacteria</taxon>
        <taxon>Hyphomicrobiales</taxon>
        <taxon>Rhizobiaceae</taxon>
        <taxon>Rhizobium/Agrobacterium group</taxon>
        <taxon>Rhizobium</taxon>
    </lineage>
</organism>
<reference evidence="6 7" key="1">
    <citation type="submission" date="2020-08" db="EMBL/GenBank/DDBJ databases">
        <title>Genomic Encyclopedia of Type Strains, Phase IV (KMG-V): Genome sequencing to study the core and pangenomes of soil and plant-associated prokaryotes.</title>
        <authorList>
            <person name="Whitman W."/>
        </authorList>
    </citation>
    <scope>NUCLEOTIDE SEQUENCE [LARGE SCALE GENOMIC DNA]</scope>
    <source>
        <strain evidence="6 7">SEMIA 4084</strain>
    </source>
</reference>
<dbReference type="Proteomes" id="UP000585507">
    <property type="component" value="Unassembled WGS sequence"/>
</dbReference>
<dbReference type="PANTHER" id="PTHR11360:SF290">
    <property type="entry name" value="MONOCARBOXYLATE MFS PERMEASE"/>
    <property type="match status" value="1"/>
</dbReference>
<evidence type="ECO:0000313" key="7">
    <source>
        <dbReference type="Proteomes" id="UP000585507"/>
    </source>
</evidence>
<feature type="transmembrane region" description="Helical" evidence="4">
    <location>
        <begin position="305"/>
        <end position="331"/>
    </location>
</feature>
<feature type="transmembrane region" description="Helical" evidence="4">
    <location>
        <begin position="46"/>
        <end position="70"/>
    </location>
</feature>
<keyword evidence="1 4" id="KW-0812">Transmembrane</keyword>
<dbReference type="RefSeq" id="WP_018324659.1">
    <property type="nucleotide sequence ID" value="NZ_JACHBK010000003.1"/>
</dbReference>
<evidence type="ECO:0000256" key="1">
    <source>
        <dbReference type="ARBA" id="ARBA00022692"/>
    </source>
</evidence>
<evidence type="ECO:0000259" key="5">
    <source>
        <dbReference type="PROSITE" id="PS50850"/>
    </source>
</evidence>
<feature type="transmembrane region" description="Helical" evidence="4">
    <location>
        <begin position="137"/>
        <end position="155"/>
    </location>
</feature>
<dbReference type="EMBL" id="JACHBK010000003">
    <property type="protein sequence ID" value="MBB5534771.1"/>
    <property type="molecule type" value="Genomic_DNA"/>
</dbReference>
<evidence type="ECO:0000256" key="3">
    <source>
        <dbReference type="ARBA" id="ARBA00023136"/>
    </source>
</evidence>
<dbReference type="InterPro" id="IPR050327">
    <property type="entry name" value="Proton-linked_MCT"/>
</dbReference>
<feature type="transmembrane region" description="Helical" evidence="4">
    <location>
        <begin position="214"/>
        <end position="236"/>
    </location>
</feature>
<dbReference type="PANTHER" id="PTHR11360">
    <property type="entry name" value="MONOCARBOXYLATE TRANSPORTER"/>
    <property type="match status" value="1"/>
</dbReference>
<feature type="transmembrane region" description="Helical" evidence="4">
    <location>
        <begin position="12"/>
        <end position="34"/>
    </location>
</feature>
<dbReference type="AlphaFoldDB" id="A0A7W8X7M8"/>
<dbReference type="InterPro" id="IPR036259">
    <property type="entry name" value="MFS_trans_sf"/>
</dbReference>
<dbReference type="Pfam" id="PF07690">
    <property type="entry name" value="MFS_1"/>
    <property type="match status" value="1"/>
</dbReference>
<keyword evidence="7" id="KW-1185">Reference proteome</keyword>
<dbReference type="GO" id="GO:0022857">
    <property type="term" value="F:transmembrane transporter activity"/>
    <property type="evidence" value="ECO:0007669"/>
    <property type="project" value="InterPro"/>
</dbReference>
<gene>
    <name evidence="6" type="ORF">GGD55_001454</name>
</gene>
<dbReference type="InterPro" id="IPR020846">
    <property type="entry name" value="MFS_dom"/>
</dbReference>
<proteinExistence type="predicted"/>
<comment type="caution">
    <text evidence="6">The sequence shown here is derived from an EMBL/GenBank/DDBJ whole genome shotgun (WGS) entry which is preliminary data.</text>
</comment>
<feature type="transmembrane region" description="Helical" evidence="4">
    <location>
        <begin position="343"/>
        <end position="363"/>
    </location>
</feature>
<dbReference type="SUPFAM" id="SSF103473">
    <property type="entry name" value="MFS general substrate transporter"/>
    <property type="match status" value="1"/>
</dbReference>
<evidence type="ECO:0000256" key="4">
    <source>
        <dbReference type="SAM" id="Phobius"/>
    </source>
</evidence>
<name>A0A7W8X7M8_9HYPH</name>
<protein>
    <submittedName>
        <fullName evidence="6">MFS family permease</fullName>
    </submittedName>
</protein>
<dbReference type="PROSITE" id="PS50850">
    <property type="entry name" value="MFS"/>
    <property type="match status" value="1"/>
</dbReference>
<feature type="transmembrane region" description="Helical" evidence="4">
    <location>
        <begin position="279"/>
        <end position="299"/>
    </location>
</feature>
<dbReference type="Gene3D" id="1.20.1250.20">
    <property type="entry name" value="MFS general substrate transporter like domains"/>
    <property type="match status" value="1"/>
</dbReference>
<evidence type="ECO:0000313" key="6">
    <source>
        <dbReference type="EMBL" id="MBB5534771.1"/>
    </source>
</evidence>
<sequence>MAFPCSPITRSVVILSITQIIGWGALFMAISVTGEAVAADLRLSRATVFLGPTLMLVVMAVCSPPVAGFYRRYGARLVLAAGSLLAVPGLLMLSVAGGPVGYFIAWAIFGIAGAACLTTSAHVFLAELAGEGARRAISAQMLFMALAPSLSWPATGLLEAEFGWRGVSVVYGGLMLVVCLPLHLFALPKMPVAAPSRERRGAVSPKPGRRHRRIVALITAAIALNGFITWGFQLVVIDLFRSFDVADYLAVGFGSAIGVVQMSARLFDFLGGNRWNGLATGLVAALIMPVCLVVLSVGGGTEWSILMFLLLYGLSSGAMSVSRATLPLVFFTPAEYAGVAARLGLPLNLAFAAAPPFFTYVLGTYGNGAALAIAFVSSLGTLLSMLTLQRLAKPQEASGLPV</sequence>
<feature type="transmembrane region" description="Helical" evidence="4">
    <location>
        <begin position="167"/>
        <end position="187"/>
    </location>
</feature>
<feature type="transmembrane region" description="Helical" evidence="4">
    <location>
        <begin position="77"/>
        <end position="97"/>
    </location>
</feature>
<feature type="transmembrane region" description="Helical" evidence="4">
    <location>
        <begin position="103"/>
        <end position="125"/>
    </location>
</feature>
<feature type="transmembrane region" description="Helical" evidence="4">
    <location>
        <begin position="369"/>
        <end position="388"/>
    </location>
</feature>
<keyword evidence="2 4" id="KW-1133">Transmembrane helix</keyword>
<feature type="domain" description="Major facilitator superfamily (MFS) profile" evidence="5">
    <location>
        <begin position="11"/>
        <end position="392"/>
    </location>
</feature>